<dbReference type="InterPro" id="IPR039424">
    <property type="entry name" value="SBP_5"/>
</dbReference>
<feature type="compositionally biased region" description="Gly residues" evidence="4">
    <location>
        <begin position="43"/>
        <end position="66"/>
    </location>
</feature>
<proteinExistence type="inferred from homology"/>
<keyword evidence="7" id="KW-1185">Reference proteome</keyword>
<dbReference type="InterPro" id="IPR000914">
    <property type="entry name" value="SBP_5_dom"/>
</dbReference>
<comment type="caution">
    <text evidence="6">The sequence shown here is derived from an EMBL/GenBank/DDBJ whole genome shotgun (WGS) entry which is preliminary data.</text>
</comment>
<dbReference type="Pfam" id="PF00496">
    <property type="entry name" value="SBP_bac_5"/>
    <property type="match status" value="1"/>
</dbReference>
<dbReference type="GO" id="GO:0015833">
    <property type="term" value="P:peptide transport"/>
    <property type="evidence" value="ECO:0007669"/>
    <property type="project" value="TreeGrafter"/>
</dbReference>
<dbReference type="EMBL" id="LOPV01000211">
    <property type="protein sequence ID" value="KTG26883.1"/>
    <property type="molecule type" value="Genomic_DNA"/>
</dbReference>
<dbReference type="PANTHER" id="PTHR30290:SF9">
    <property type="entry name" value="OLIGOPEPTIDE-BINDING PROTEIN APPA"/>
    <property type="match status" value="1"/>
</dbReference>
<dbReference type="GO" id="GO:1904680">
    <property type="term" value="F:peptide transmembrane transporter activity"/>
    <property type="evidence" value="ECO:0007669"/>
    <property type="project" value="TreeGrafter"/>
</dbReference>
<evidence type="ECO:0000256" key="1">
    <source>
        <dbReference type="ARBA" id="ARBA00005695"/>
    </source>
</evidence>
<feature type="region of interest" description="Disordered" evidence="4">
    <location>
        <begin position="1"/>
        <end position="23"/>
    </location>
</feature>
<feature type="region of interest" description="Disordered" evidence="4">
    <location>
        <begin position="361"/>
        <end position="381"/>
    </location>
</feature>
<feature type="region of interest" description="Disordered" evidence="4">
    <location>
        <begin position="39"/>
        <end position="98"/>
    </location>
</feature>
<dbReference type="Gene3D" id="3.40.190.10">
    <property type="entry name" value="Periplasmic binding protein-like II"/>
    <property type="match status" value="1"/>
</dbReference>
<dbReference type="InterPro" id="IPR030678">
    <property type="entry name" value="Peptide/Ni-bd"/>
</dbReference>
<dbReference type="OrthoDB" id="194307at2157"/>
<protein>
    <submittedName>
        <fullName evidence="6">Peptide ABC transporter substrate-binding protein</fullName>
    </submittedName>
</protein>
<organism evidence="6 7">
    <name type="scientific">Haloferax profundi</name>
    <dbReference type="NCBI Taxonomy" id="1544718"/>
    <lineage>
        <taxon>Archaea</taxon>
        <taxon>Methanobacteriati</taxon>
        <taxon>Methanobacteriota</taxon>
        <taxon>Stenosarchaea group</taxon>
        <taxon>Halobacteria</taxon>
        <taxon>Halobacteriales</taxon>
        <taxon>Haloferacaceae</taxon>
        <taxon>Haloferax</taxon>
    </lineage>
</organism>
<comment type="similarity">
    <text evidence="1">Belongs to the bacterial solute-binding protein 5 family.</text>
</comment>
<dbReference type="CDD" id="cd00995">
    <property type="entry name" value="PBP2_NikA_DppA_OppA_like"/>
    <property type="match status" value="1"/>
</dbReference>
<feature type="domain" description="Solute-binding protein family 5" evidence="5">
    <location>
        <begin position="126"/>
        <end position="474"/>
    </location>
</feature>
<dbReference type="GO" id="GO:0043190">
    <property type="term" value="C:ATP-binding cassette (ABC) transporter complex"/>
    <property type="evidence" value="ECO:0007669"/>
    <property type="project" value="InterPro"/>
</dbReference>
<dbReference type="PROSITE" id="PS51318">
    <property type="entry name" value="TAT"/>
    <property type="match status" value="1"/>
</dbReference>
<dbReference type="RefSeq" id="WP_058572417.1">
    <property type="nucleotide sequence ID" value="NZ_LOPV01000211.1"/>
</dbReference>
<evidence type="ECO:0000256" key="3">
    <source>
        <dbReference type="ARBA" id="ARBA00022729"/>
    </source>
</evidence>
<dbReference type="PIRSF" id="PIRSF002741">
    <property type="entry name" value="MppA"/>
    <property type="match status" value="1"/>
</dbReference>
<dbReference type="PANTHER" id="PTHR30290">
    <property type="entry name" value="PERIPLASMIC BINDING COMPONENT OF ABC TRANSPORTER"/>
    <property type="match status" value="1"/>
</dbReference>
<evidence type="ECO:0000259" key="5">
    <source>
        <dbReference type="Pfam" id="PF00496"/>
    </source>
</evidence>
<dbReference type="GO" id="GO:0042597">
    <property type="term" value="C:periplasmic space"/>
    <property type="evidence" value="ECO:0007669"/>
    <property type="project" value="UniProtKB-ARBA"/>
</dbReference>
<dbReference type="Proteomes" id="UP000053157">
    <property type="component" value="Unassembled WGS sequence"/>
</dbReference>
<gene>
    <name evidence="6" type="ORF">AUR66_15630</name>
</gene>
<dbReference type="InterPro" id="IPR006311">
    <property type="entry name" value="TAT_signal"/>
</dbReference>
<evidence type="ECO:0000256" key="2">
    <source>
        <dbReference type="ARBA" id="ARBA00022448"/>
    </source>
</evidence>
<accession>A0A0W1SKU5</accession>
<evidence type="ECO:0000313" key="7">
    <source>
        <dbReference type="Proteomes" id="UP000053157"/>
    </source>
</evidence>
<sequence>MQENDKGTESPDSSGDGSLRGRFDRRTFLGAAATTGAAALAGCTGGGDDGGESGGSGDDGGDSGGESGDDTDTTEASGGKQGGTLQWGGAVPVQGLDPHIDTSAASKRVLENIYEEVVALQDDYSIEPHLAKSFEQSDDNTLLTFELREGVTFHNGKEMTSEDVLASYERVQNGDFLATGFFEFVDELRAPDDYTFEIKLNQPFAPFLAKMATAELSVMPAENAAKDMVEEPIGTGPYKFESREIETSFTMVRNEDYWGASDEDGPFIDEIVKSEIPDPSVRLQSFLAGEYDFINGVAPKDVSRVEQAPDVRFEKQFPKSLVYLGMNCDVAPFDNKDARLALDYAIDKEKVAEAALYGTGQTTASPAAPGSPWVNPDVEPRPRDLEKAQEHLDAAGMSDGYTATFKIPQSYPTQVQAAEVIAADAAEVGINLEIQQITWSTWLSDVYSKRDFQATTSSYLALWYPDVSFYKFLHPNGAFFFTNWTNDEYNSLVEEARTIYDEDERAELYHEATQILHDERAGHMFLWWQPSLYGAASQYKGDIGAPDGSTLQFSDNWLDR</sequence>
<dbReference type="SUPFAM" id="SSF53850">
    <property type="entry name" value="Periplasmic binding protein-like II"/>
    <property type="match status" value="1"/>
</dbReference>
<name>A0A0W1SKU5_9EURY</name>
<keyword evidence="3" id="KW-0732">Signal</keyword>
<evidence type="ECO:0000256" key="4">
    <source>
        <dbReference type="SAM" id="MobiDB-lite"/>
    </source>
</evidence>
<keyword evidence="2" id="KW-0813">Transport</keyword>
<reference evidence="6 7" key="1">
    <citation type="submission" date="2015-12" db="EMBL/GenBank/DDBJ databases">
        <title>Haloferax profundi sp. nov. isolated from the Discovery deep brine-seawater interface in the Red Sea.</title>
        <authorList>
            <person name="Zhang G."/>
            <person name="Stingl U."/>
            <person name="Rashid M."/>
        </authorList>
    </citation>
    <scope>NUCLEOTIDE SEQUENCE [LARGE SCALE GENOMIC DNA]</scope>
    <source>
        <strain evidence="6 7">SB29</strain>
    </source>
</reference>
<evidence type="ECO:0000313" key="6">
    <source>
        <dbReference type="EMBL" id="KTG26883.1"/>
    </source>
</evidence>
<dbReference type="AlphaFoldDB" id="A0A0W1SKU5"/>
<dbReference type="Gene3D" id="3.10.105.10">
    <property type="entry name" value="Dipeptide-binding Protein, Domain 3"/>
    <property type="match status" value="1"/>
</dbReference>